<dbReference type="Pfam" id="PF03033">
    <property type="entry name" value="Glyco_transf_28"/>
    <property type="match status" value="1"/>
</dbReference>
<dbReference type="Proteomes" id="UP000034581">
    <property type="component" value="Unassembled WGS sequence"/>
</dbReference>
<dbReference type="PANTHER" id="PTHR21015">
    <property type="entry name" value="UDP-N-ACETYLGLUCOSAMINE--N-ACETYLMURAMYL-(PENTAPEPTIDE) PYROPHOSPHORYL-UNDECAPRENOL N-ACETYLGLUCOSAMINE TRANSFERASE 1"/>
    <property type="match status" value="1"/>
</dbReference>
<dbReference type="EC" id="2.4.1.227" evidence="10"/>
<sequence length="383" mass="43555">MNMKIAITGGHLTPALAVIDELKRKKEKIEIIYFGRRYTFEGEKILSNDYQVISKISGIKYIDLETGRLQRRFSKHTVSSLLKIPHGFLQAYKILKNEKPNLIMSFGGYLAVPVVITAFLLKIPAITHEQTVAVGLSNRIISIFAKKILVSFEKSLKYFPKKKVVLTGNPIRKEIFNLEKKTLKSLPKSLQKIIQEKLDDSNKKLIYITGGNQGSQTINKLIWELLPELLKSYSVIHQCGYKDWEAIKSGKIIFKPNEHYYIAPWIDTKEIGWLLNIADLVVSRSGANTIYELGVLGKPSVLIPIPWVVNSEQQKNAEILSDAGLARILSENNLKSWRLKTVIKEMFDNIERYRNIGTEFRTQLKVDAASAIIFEIDSIIKPA</sequence>
<keyword evidence="3 10" id="KW-0328">Glycosyltransferase</keyword>
<feature type="binding site" evidence="10">
    <location>
        <position position="172"/>
    </location>
    <ligand>
        <name>UDP-N-acetyl-alpha-D-glucosamine</name>
        <dbReference type="ChEBI" id="CHEBI:57705"/>
    </ligand>
</feature>
<comment type="caution">
    <text evidence="13">The sequence shown here is derived from an EMBL/GenBank/DDBJ whole genome shotgun (WGS) entry which is preliminary data.</text>
</comment>
<evidence type="ECO:0000313" key="14">
    <source>
        <dbReference type="Proteomes" id="UP000034581"/>
    </source>
</evidence>
<dbReference type="HAMAP" id="MF_00033">
    <property type="entry name" value="MurG"/>
    <property type="match status" value="1"/>
</dbReference>
<dbReference type="GO" id="GO:0005886">
    <property type="term" value="C:plasma membrane"/>
    <property type="evidence" value="ECO:0007669"/>
    <property type="project" value="UniProtKB-SubCell"/>
</dbReference>
<dbReference type="EMBL" id="LBQB01000001">
    <property type="protein sequence ID" value="KKP70269.1"/>
    <property type="molecule type" value="Genomic_DNA"/>
</dbReference>
<evidence type="ECO:0000256" key="1">
    <source>
        <dbReference type="ARBA" id="ARBA00022475"/>
    </source>
</evidence>
<keyword evidence="6 10" id="KW-0573">Peptidoglycan synthesis</keyword>
<accession>A0A0G0BL99</accession>
<comment type="function">
    <text evidence="10">Cell wall formation. Catalyzes the transfer of a GlcNAc subunit on undecaprenyl-pyrophosphoryl-MurNAc-pentapeptide (lipid intermediate I) to form undecaprenyl-pyrophosphoryl-MurNAc-(pentapeptide)GlcNAc (lipid intermediate II).</text>
</comment>
<comment type="subcellular location">
    <subcellularLocation>
        <location evidence="10">Cell membrane</location>
        <topology evidence="10">Peripheral membrane protein</topology>
        <orientation evidence="10">Cytoplasmic side</orientation>
    </subcellularLocation>
</comment>
<keyword evidence="8 10" id="KW-0131">Cell cycle</keyword>
<comment type="catalytic activity">
    <reaction evidence="10">
        <text>di-trans,octa-cis-undecaprenyl diphospho-N-acetyl-alpha-D-muramoyl-L-alanyl-D-glutamyl-meso-2,6-diaminopimeloyl-D-alanyl-D-alanine + UDP-N-acetyl-alpha-D-glucosamine = di-trans,octa-cis-undecaprenyl diphospho-[N-acetyl-alpha-D-glucosaminyl-(1-&gt;4)]-N-acetyl-alpha-D-muramoyl-L-alanyl-D-glutamyl-meso-2,6-diaminopimeloyl-D-alanyl-D-alanine + UDP + H(+)</text>
        <dbReference type="Rhea" id="RHEA:31227"/>
        <dbReference type="ChEBI" id="CHEBI:15378"/>
        <dbReference type="ChEBI" id="CHEBI:57705"/>
        <dbReference type="ChEBI" id="CHEBI:58223"/>
        <dbReference type="ChEBI" id="CHEBI:61387"/>
        <dbReference type="ChEBI" id="CHEBI:61388"/>
        <dbReference type="EC" id="2.4.1.227"/>
    </reaction>
</comment>
<evidence type="ECO:0000256" key="7">
    <source>
        <dbReference type="ARBA" id="ARBA00023136"/>
    </source>
</evidence>
<evidence type="ECO:0000256" key="6">
    <source>
        <dbReference type="ARBA" id="ARBA00022984"/>
    </source>
</evidence>
<dbReference type="AlphaFoldDB" id="A0A0G0BL99"/>
<dbReference type="Pfam" id="PF04101">
    <property type="entry name" value="Glyco_tran_28_C"/>
    <property type="match status" value="1"/>
</dbReference>
<name>A0A0G0BL99_UNCC3</name>
<dbReference type="Gene3D" id="3.40.50.2000">
    <property type="entry name" value="Glycogen Phosphorylase B"/>
    <property type="match status" value="2"/>
</dbReference>
<keyword evidence="2 10" id="KW-0132">Cell division</keyword>
<evidence type="ECO:0000313" key="13">
    <source>
        <dbReference type="EMBL" id="KKP70269.1"/>
    </source>
</evidence>
<keyword evidence="1 10" id="KW-1003">Cell membrane</keyword>
<evidence type="ECO:0000256" key="10">
    <source>
        <dbReference type="HAMAP-Rule" id="MF_00033"/>
    </source>
</evidence>
<gene>
    <name evidence="10" type="primary">murG</name>
    <name evidence="13" type="ORF">UR67_C0001G0178</name>
</gene>
<dbReference type="UniPathway" id="UPA00219"/>
<dbReference type="STRING" id="1618350.UR67_C0001G0178"/>
<evidence type="ECO:0000256" key="5">
    <source>
        <dbReference type="ARBA" id="ARBA00022960"/>
    </source>
</evidence>
<evidence type="ECO:0000256" key="2">
    <source>
        <dbReference type="ARBA" id="ARBA00022618"/>
    </source>
</evidence>
<dbReference type="SUPFAM" id="SSF53756">
    <property type="entry name" value="UDP-Glycosyltransferase/glycogen phosphorylase"/>
    <property type="match status" value="1"/>
</dbReference>
<proteinExistence type="inferred from homology"/>
<evidence type="ECO:0000256" key="4">
    <source>
        <dbReference type="ARBA" id="ARBA00022679"/>
    </source>
</evidence>
<dbReference type="InterPro" id="IPR006009">
    <property type="entry name" value="GlcNAc_MurG"/>
</dbReference>
<organism evidence="13 14">
    <name type="scientific">candidate division CPR3 bacterium GW2011_GWF2_35_18</name>
    <dbReference type="NCBI Taxonomy" id="1618350"/>
    <lineage>
        <taxon>Bacteria</taxon>
        <taxon>Bacteria division CPR3</taxon>
    </lineage>
</organism>
<feature type="binding site" evidence="10">
    <location>
        <position position="313"/>
    </location>
    <ligand>
        <name>UDP-N-acetyl-alpha-D-glucosamine</name>
        <dbReference type="ChEBI" id="CHEBI:57705"/>
    </ligand>
</feature>
<feature type="domain" description="Glycosyltransferase family 28 N-terminal" evidence="11">
    <location>
        <begin position="8"/>
        <end position="149"/>
    </location>
</feature>
<comment type="similarity">
    <text evidence="10">Belongs to the glycosyltransferase 28 family. MurG subfamily.</text>
</comment>
<evidence type="ECO:0000256" key="8">
    <source>
        <dbReference type="ARBA" id="ARBA00023306"/>
    </source>
</evidence>
<evidence type="ECO:0000256" key="3">
    <source>
        <dbReference type="ARBA" id="ARBA00022676"/>
    </source>
</evidence>
<dbReference type="InterPro" id="IPR007235">
    <property type="entry name" value="Glyco_trans_28_C"/>
</dbReference>
<evidence type="ECO:0000256" key="9">
    <source>
        <dbReference type="ARBA" id="ARBA00023316"/>
    </source>
</evidence>
<feature type="binding site" evidence="10">
    <location>
        <begin position="8"/>
        <end position="10"/>
    </location>
    <ligand>
        <name>UDP-N-acetyl-alpha-D-glucosamine</name>
        <dbReference type="ChEBI" id="CHEBI:57705"/>
    </ligand>
</feature>
<evidence type="ECO:0000259" key="12">
    <source>
        <dbReference type="Pfam" id="PF04101"/>
    </source>
</evidence>
<keyword evidence="5 10" id="KW-0133">Cell shape</keyword>
<comment type="caution">
    <text evidence="10">Lacks conserved residue(s) required for the propagation of feature annotation.</text>
</comment>
<keyword evidence="4 10" id="KW-0808">Transferase</keyword>
<dbReference type="GO" id="GO:0050511">
    <property type="term" value="F:undecaprenyldiphospho-muramoylpentapeptide beta-N-acetylglucosaminyltransferase activity"/>
    <property type="evidence" value="ECO:0007669"/>
    <property type="project" value="UniProtKB-UniRule"/>
</dbReference>
<evidence type="ECO:0000259" key="11">
    <source>
        <dbReference type="Pfam" id="PF03033"/>
    </source>
</evidence>
<dbReference type="GO" id="GO:0008360">
    <property type="term" value="P:regulation of cell shape"/>
    <property type="evidence" value="ECO:0007669"/>
    <property type="project" value="UniProtKB-KW"/>
</dbReference>
<dbReference type="CDD" id="cd03785">
    <property type="entry name" value="GT28_MurG"/>
    <property type="match status" value="1"/>
</dbReference>
<protein>
    <recommendedName>
        <fullName evidence="10">UDP-N-acetylglucosamine--N-acetylmuramyl-(pentapeptide) pyrophosphoryl-undecaprenol N-acetylglucosamine transferase</fullName>
        <ecNumber evidence="10">2.4.1.227</ecNumber>
    </recommendedName>
    <alternativeName>
        <fullName evidence="10">Undecaprenyl-PP-MurNAc-pentapeptide-UDPGlcNAc GlcNAc transferase</fullName>
    </alternativeName>
</protein>
<dbReference type="PANTHER" id="PTHR21015:SF22">
    <property type="entry name" value="GLYCOSYLTRANSFERASE"/>
    <property type="match status" value="1"/>
</dbReference>
<reference evidence="13 14" key="1">
    <citation type="journal article" date="2015" name="Nature">
        <title>rRNA introns, odd ribosomes, and small enigmatic genomes across a large radiation of phyla.</title>
        <authorList>
            <person name="Brown C.T."/>
            <person name="Hug L.A."/>
            <person name="Thomas B.C."/>
            <person name="Sharon I."/>
            <person name="Castelle C.J."/>
            <person name="Singh A."/>
            <person name="Wilkins M.J."/>
            <person name="Williams K.H."/>
            <person name="Banfield J.F."/>
        </authorList>
    </citation>
    <scope>NUCLEOTIDE SEQUENCE [LARGE SCALE GENOMIC DNA]</scope>
</reference>
<dbReference type="InterPro" id="IPR004276">
    <property type="entry name" value="GlycoTrans_28_N"/>
</dbReference>
<keyword evidence="7 10" id="KW-0472">Membrane</keyword>
<feature type="domain" description="Glycosyl transferase family 28 C-terminal" evidence="12">
    <location>
        <begin position="206"/>
        <end position="359"/>
    </location>
</feature>
<dbReference type="GO" id="GO:0051991">
    <property type="term" value="F:UDP-N-acetyl-D-glucosamine:N-acetylmuramoyl-L-alanyl-D-glutamyl-meso-2,6-diaminopimelyl-D-alanyl-D-alanine-diphosphoundecaprenol 4-beta-N-acetylglucosaminlytransferase activity"/>
    <property type="evidence" value="ECO:0007669"/>
    <property type="project" value="RHEA"/>
</dbReference>
<dbReference type="GO" id="GO:0051301">
    <property type="term" value="P:cell division"/>
    <property type="evidence" value="ECO:0007669"/>
    <property type="project" value="UniProtKB-KW"/>
</dbReference>
<dbReference type="GO" id="GO:0009252">
    <property type="term" value="P:peptidoglycan biosynthetic process"/>
    <property type="evidence" value="ECO:0007669"/>
    <property type="project" value="UniProtKB-UniRule"/>
</dbReference>
<dbReference type="PATRIC" id="fig|1618350.3.peg.186"/>
<comment type="pathway">
    <text evidence="10">Cell wall biogenesis; peptidoglycan biosynthesis.</text>
</comment>
<dbReference type="GO" id="GO:0005975">
    <property type="term" value="P:carbohydrate metabolic process"/>
    <property type="evidence" value="ECO:0007669"/>
    <property type="project" value="InterPro"/>
</dbReference>
<keyword evidence="9 10" id="KW-0961">Cell wall biogenesis/degradation</keyword>
<dbReference type="GO" id="GO:0071555">
    <property type="term" value="P:cell wall organization"/>
    <property type="evidence" value="ECO:0007669"/>
    <property type="project" value="UniProtKB-KW"/>
</dbReference>